<evidence type="ECO:0000256" key="4">
    <source>
        <dbReference type="ARBA" id="ARBA00031022"/>
    </source>
</evidence>
<dbReference type="GO" id="GO:0019752">
    <property type="term" value="P:carboxylic acid metabolic process"/>
    <property type="evidence" value="ECO:0007669"/>
    <property type="project" value="InterPro"/>
</dbReference>
<dbReference type="GO" id="GO:0004451">
    <property type="term" value="F:isocitrate lyase activity"/>
    <property type="evidence" value="ECO:0007669"/>
    <property type="project" value="UniProtKB-EC"/>
</dbReference>
<dbReference type="Pfam" id="PF00463">
    <property type="entry name" value="ICL"/>
    <property type="match status" value="1"/>
</dbReference>
<gene>
    <name evidence="6" type="ORF">GGI59_006068</name>
</gene>
<accession>A0A7W9CYE1</accession>
<comment type="caution">
    <text evidence="6">The sequence shown here is derived from an EMBL/GenBank/DDBJ whole genome shotgun (WGS) entry which is preliminary data.</text>
</comment>
<evidence type="ECO:0000256" key="5">
    <source>
        <dbReference type="ARBA" id="ARBA00031921"/>
    </source>
</evidence>
<reference evidence="6 7" key="1">
    <citation type="submission" date="2020-08" db="EMBL/GenBank/DDBJ databases">
        <title>Genomic Encyclopedia of Type Strains, Phase IV (KMG-V): Genome sequencing to study the core and pangenomes of soil and plant-associated prokaryotes.</title>
        <authorList>
            <person name="Whitman W."/>
        </authorList>
    </citation>
    <scope>NUCLEOTIDE SEQUENCE [LARGE SCALE GENOMIC DNA]</scope>
    <source>
        <strain evidence="6 7">SEMIA 4034</strain>
    </source>
</reference>
<keyword evidence="7" id="KW-1185">Reference proteome</keyword>
<dbReference type="AlphaFoldDB" id="A0A7W9CYE1"/>
<evidence type="ECO:0000313" key="7">
    <source>
        <dbReference type="Proteomes" id="UP000528824"/>
    </source>
</evidence>
<dbReference type="PANTHER" id="PTHR21631:SF3">
    <property type="entry name" value="BIFUNCTIONAL GLYOXYLATE CYCLE PROTEIN"/>
    <property type="match status" value="1"/>
</dbReference>
<dbReference type="InterPro" id="IPR040442">
    <property type="entry name" value="Pyrv_kinase-like_dom_sf"/>
</dbReference>
<protein>
    <recommendedName>
        <fullName evidence="1">Isocitrate lyase</fullName>
    </recommendedName>
    <alternativeName>
        <fullName evidence="4">Isocitrase</fullName>
    </alternativeName>
    <alternativeName>
        <fullName evidence="5">Isocitratase</fullName>
    </alternativeName>
</protein>
<evidence type="ECO:0000256" key="2">
    <source>
        <dbReference type="ARBA" id="ARBA00023239"/>
    </source>
</evidence>
<keyword evidence="2 6" id="KW-0456">Lyase</keyword>
<dbReference type="InterPro" id="IPR015813">
    <property type="entry name" value="Pyrv/PenolPyrv_kinase-like_dom"/>
</dbReference>
<sequence>MQLRFNLFQFREGTGADRCVLDCINALNNGADLLWIETEKPHVEQIASMMDRIREEIPNAKLVYNNSLSFN</sequence>
<comment type="catalytic activity">
    <reaction evidence="3">
        <text>D-threo-isocitrate = glyoxylate + succinate</text>
        <dbReference type="Rhea" id="RHEA:13245"/>
        <dbReference type="ChEBI" id="CHEBI:15562"/>
        <dbReference type="ChEBI" id="CHEBI:30031"/>
        <dbReference type="ChEBI" id="CHEBI:36655"/>
        <dbReference type="EC" id="4.1.3.1"/>
    </reaction>
</comment>
<evidence type="ECO:0000256" key="1">
    <source>
        <dbReference type="ARBA" id="ARBA00017446"/>
    </source>
</evidence>
<dbReference type="SUPFAM" id="SSF51621">
    <property type="entry name" value="Phosphoenolpyruvate/pyruvate domain"/>
    <property type="match status" value="1"/>
</dbReference>
<dbReference type="EMBL" id="JACHBC010000020">
    <property type="protein sequence ID" value="MBB5564360.1"/>
    <property type="molecule type" value="Genomic_DNA"/>
</dbReference>
<evidence type="ECO:0000256" key="3">
    <source>
        <dbReference type="ARBA" id="ARBA00023531"/>
    </source>
</evidence>
<dbReference type="InterPro" id="IPR006254">
    <property type="entry name" value="Isocitrate_lyase"/>
</dbReference>
<dbReference type="Proteomes" id="UP000528824">
    <property type="component" value="Unassembled WGS sequence"/>
</dbReference>
<proteinExistence type="predicted"/>
<dbReference type="Gene3D" id="3.20.20.60">
    <property type="entry name" value="Phosphoenolpyruvate-binding domains"/>
    <property type="match status" value="1"/>
</dbReference>
<name>A0A7W9CYE1_9HYPH</name>
<evidence type="ECO:0000313" key="6">
    <source>
        <dbReference type="EMBL" id="MBB5564360.1"/>
    </source>
</evidence>
<organism evidence="6 7">
    <name type="scientific">Rhizobium lentis</name>
    <dbReference type="NCBI Taxonomy" id="1138194"/>
    <lineage>
        <taxon>Bacteria</taxon>
        <taxon>Pseudomonadati</taxon>
        <taxon>Pseudomonadota</taxon>
        <taxon>Alphaproteobacteria</taxon>
        <taxon>Hyphomicrobiales</taxon>
        <taxon>Rhizobiaceae</taxon>
        <taxon>Rhizobium/Agrobacterium group</taxon>
        <taxon>Rhizobium</taxon>
    </lineage>
</organism>
<dbReference type="PANTHER" id="PTHR21631">
    <property type="entry name" value="ISOCITRATE LYASE/MALATE SYNTHASE"/>
    <property type="match status" value="1"/>
</dbReference>